<dbReference type="Proteomes" id="UP000282106">
    <property type="component" value="Unassembled WGS sequence"/>
</dbReference>
<gene>
    <name evidence="9" type="primary">fabD</name>
    <name evidence="9" type="ORF">ED208_10870</name>
</gene>
<evidence type="ECO:0000313" key="10">
    <source>
        <dbReference type="Proteomes" id="UP000282106"/>
    </source>
</evidence>
<dbReference type="GO" id="GO:0005829">
    <property type="term" value="C:cytosol"/>
    <property type="evidence" value="ECO:0007669"/>
    <property type="project" value="TreeGrafter"/>
</dbReference>
<dbReference type="FunCoup" id="A0A3N0VA17">
    <property type="interactions" value="597"/>
</dbReference>
<sequence>MSEAHAHAFLFPGQGSQSVGMLQALAGTQPAIAETYAEASEVLGFDLAGLVRAGPKEELDRTENTQPALLAAAVAVWRAWQARSGARPLALAGHSLGEYSALVAAESISFADALRLVRLRGQLMQAAVPEGQGGMAAVIGLDDEAVARLCAEYPGHELLTPANYNSPGQVVVAGETPALDWLLANGKAKGARMVMRVGMSVPSHCALLKDAAAQLAEALAATAVQAPKIPVLHNLDAAPRQDPQEIRAALAAQLHQPVQWTRSIQALAGQGVGHWLECGPGKVLTGLVKRSVDGARLYALEDPAQFDAALQTLKGVN</sequence>
<comment type="catalytic activity">
    <reaction evidence="5 6">
        <text>holo-[ACP] + malonyl-CoA = malonyl-[ACP] + CoA</text>
        <dbReference type="Rhea" id="RHEA:41792"/>
        <dbReference type="Rhea" id="RHEA-COMP:9623"/>
        <dbReference type="Rhea" id="RHEA-COMP:9685"/>
        <dbReference type="ChEBI" id="CHEBI:57287"/>
        <dbReference type="ChEBI" id="CHEBI:57384"/>
        <dbReference type="ChEBI" id="CHEBI:64479"/>
        <dbReference type="ChEBI" id="CHEBI:78449"/>
        <dbReference type="EC" id="2.3.1.39"/>
    </reaction>
</comment>
<dbReference type="SUPFAM" id="SSF52151">
    <property type="entry name" value="FabD/lysophospholipase-like"/>
    <property type="match status" value="1"/>
</dbReference>
<dbReference type="InterPro" id="IPR016035">
    <property type="entry name" value="Acyl_Trfase/lysoPLipase"/>
</dbReference>
<dbReference type="PIRSF" id="PIRSF000446">
    <property type="entry name" value="Mct"/>
    <property type="match status" value="1"/>
</dbReference>
<dbReference type="PANTHER" id="PTHR42681:SF1">
    <property type="entry name" value="MALONYL-COA-ACYL CARRIER PROTEIN TRANSACYLASE, MITOCHONDRIAL"/>
    <property type="match status" value="1"/>
</dbReference>
<dbReference type="SMART" id="SM00827">
    <property type="entry name" value="PKS_AT"/>
    <property type="match status" value="1"/>
</dbReference>
<dbReference type="NCBIfam" id="TIGR00128">
    <property type="entry name" value="fabD"/>
    <property type="match status" value="1"/>
</dbReference>
<evidence type="ECO:0000259" key="8">
    <source>
        <dbReference type="SMART" id="SM00827"/>
    </source>
</evidence>
<dbReference type="SUPFAM" id="SSF55048">
    <property type="entry name" value="Probable ACP-binding domain of malonyl-CoA ACP transacylase"/>
    <property type="match status" value="1"/>
</dbReference>
<dbReference type="Gene3D" id="3.40.366.10">
    <property type="entry name" value="Malonyl-Coenzyme A Acyl Carrier Protein, domain 2"/>
    <property type="match status" value="1"/>
</dbReference>
<evidence type="ECO:0000313" key="9">
    <source>
        <dbReference type="EMBL" id="ROH89620.1"/>
    </source>
</evidence>
<evidence type="ECO:0000256" key="7">
    <source>
        <dbReference type="PIRSR" id="PIRSR000446-1"/>
    </source>
</evidence>
<evidence type="ECO:0000256" key="2">
    <source>
        <dbReference type="ARBA" id="ARBA00018953"/>
    </source>
</evidence>
<dbReference type="InterPro" id="IPR016036">
    <property type="entry name" value="Malonyl_transacylase_ACP-bd"/>
</dbReference>
<comment type="similarity">
    <text evidence="6">Belongs to the fabD family.</text>
</comment>
<dbReference type="InterPro" id="IPR004410">
    <property type="entry name" value="Malonyl_CoA-ACP_transAc_FabD"/>
</dbReference>
<dbReference type="EMBL" id="RJVO01000004">
    <property type="protein sequence ID" value="ROH89620.1"/>
    <property type="molecule type" value="Genomic_DNA"/>
</dbReference>
<evidence type="ECO:0000256" key="4">
    <source>
        <dbReference type="ARBA" id="ARBA00023315"/>
    </source>
</evidence>
<accession>A0A3N0VA17</accession>
<dbReference type="InParanoid" id="A0A3N0VA17"/>
<dbReference type="RefSeq" id="WP_123211917.1">
    <property type="nucleotide sequence ID" value="NZ_RJVO01000004.1"/>
</dbReference>
<dbReference type="InterPro" id="IPR050858">
    <property type="entry name" value="Mal-CoA-ACP_Trans/PKS_FabD"/>
</dbReference>
<dbReference type="GO" id="GO:0006633">
    <property type="term" value="P:fatty acid biosynthetic process"/>
    <property type="evidence" value="ECO:0007669"/>
    <property type="project" value="TreeGrafter"/>
</dbReference>
<dbReference type="EC" id="2.3.1.39" evidence="1 6"/>
<dbReference type="AlphaFoldDB" id="A0A3N0VA17"/>
<dbReference type="GO" id="GO:0004314">
    <property type="term" value="F:[acyl-carrier-protein] S-malonyltransferase activity"/>
    <property type="evidence" value="ECO:0007669"/>
    <property type="project" value="UniProtKB-EC"/>
</dbReference>
<reference evidence="9 10" key="1">
    <citation type="submission" date="2018-10" db="EMBL/GenBank/DDBJ databases">
        <authorList>
            <person name="Chen W.-M."/>
        </authorList>
    </citation>
    <scope>NUCLEOTIDE SEQUENCE [LARGE SCALE GENOMIC DNA]</scope>
    <source>
        <strain evidence="9 10">THS-13</strain>
    </source>
</reference>
<dbReference type="InterPro" id="IPR001227">
    <property type="entry name" value="Ac_transferase_dom_sf"/>
</dbReference>
<keyword evidence="10" id="KW-1185">Reference proteome</keyword>
<evidence type="ECO:0000256" key="5">
    <source>
        <dbReference type="ARBA" id="ARBA00048462"/>
    </source>
</evidence>
<evidence type="ECO:0000256" key="6">
    <source>
        <dbReference type="PIRNR" id="PIRNR000446"/>
    </source>
</evidence>
<evidence type="ECO:0000256" key="1">
    <source>
        <dbReference type="ARBA" id="ARBA00013258"/>
    </source>
</evidence>
<keyword evidence="4 6" id="KW-0012">Acyltransferase</keyword>
<feature type="active site" evidence="7">
    <location>
        <position position="95"/>
    </location>
</feature>
<organism evidence="9 10">
    <name type="scientific">Stagnimonas aquatica</name>
    <dbReference type="NCBI Taxonomy" id="2689987"/>
    <lineage>
        <taxon>Bacteria</taxon>
        <taxon>Pseudomonadati</taxon>
        <taxon>Pseudomonadota</taxon>
        <taxon>Gammaproteobacteria</taxon>
        <taxon>Nevskiales</taxon>
        <taxon>Nevskiaceae</taxon>
        <taxon>Stagnimonas</taxon>
    </lineage>
</organism>
<dbReference type="Gene3D" id="3.30.70.250">
    <property type="entry name" value="Malonyl-CoA ACP transacylase, ACP-binding"/>
    <property type="match status" value="1"/>
</dbReference>
<dbReference type="PANTHER" id="PTHR42681">
    <property type="entry name" value="MALONYL-COA-ACYL CARRIER PROTEIN TRANSACYLASE, MITOCHONDRIAL"/>
    <property type="match status" value="1"/>
</dbReference>
<comment type="caution">
    <text evidence="9">The sequence shown here is derived from an EMBL/GenBank/DDBJ whole genome shotgun (WGS) entry which is preliminary data.</text>
</comment>
<protein>
    <recommendedName>
        <fullName evidence="2 6">Malonyl CoA-acyl carrier protein transacylase</fullName>
        <ecNumber evidence="1 6">2.3.1.39</ecNumber>
    </recommendedName>
</protein>
<dbReference type="Pfam" id="PF00698">
    <property type="entry name" value="Acyl_transf_1"/>
    <property type="match status" value="1"/>
</dbReference>
<dbReference type="InterPro" id="IPR024925">
    <property type="entry name" value="Malonyl_CoA-ACP_transAc"/>
</dbReference>
<dbReference type="FunFam" id="3.30.70.250:FF:000001">
    <property type="entry name" value="Malonyl CoA-acyl carrier protein transacylase"/>
    <property type="match status" value="1"/>
</dbReference>
<dbReference type="InterPro" id="IPR014043">
    <property type="entry name" value="Acyl_transferase_dom"/>
</dbReference>
<keyword evidence="3 6" id="KW-0808">Transferase</keyword>
<name>A0A3N0VA17_9GAMM</name>
<proteinExistence type="inferred from homology"/>
<evidence type="ECO:0000256" key="3">
    <source>
        <dbReference type="ARBA" id="ARBA00022679"/>
    </source>
</evidence>
<feature type="active site" evidence="7">
    <location>
        <position position="204"/>
    </location>
</feature>
<feature type="domain" description="Malonyl-CoA:ACP transacylase (MAT)" evidence="8">
    <location>
        <begin position="10"/>
        <end position="315"/>
    </location>
</feature>